<protein>
    <recommendedName>
        <fullName evidence="4">SH3b domain-containing protein</fullName>
    </recommendedName>
</protein>
<keyword evidence="1" id="KW-0472">Membrane</keyword>
<dbReference type="RefSeq" id="WP_286038231.1">
    <property type="nucleotide sequence ID" value="NZ_CP183077.1"/>
</dbReference>
<reference evidence="2 3" key="1">
    <citation type="submission" date="2023-06" db="EMBL/GenBank/DDBJ databases">
        <title>Influencing factors and mechanism of Cr(VI) reduction by facultative anaerobic Exiguobacterium sp. PY14.</title>
        <authorList>
            <person name="Zou L."/>
        </authorList>
    </citation>
    <scope>NUCLEOTIDE SEQUENCE [LARGE SCALE GENOMIC DNA]</scope>
    <source>
        <strain evidence="2 3">PY14</strain>
    </source>
</reference>
<keyword evidence="3" id="KW-1185">Reference proteome</keyword>
<evidence type="ECO:0000256" key="1">
    <source>
        <dbReference type="SAM" id="Phobius"/>
    </source>
</evidence>
<evidence type="ECO:0000313" key="2">
    <source>
        <dbReference type="EMBL" id="MDL5376341.1"/>
    </source>
</evidence>
<name>A0ABT7MMB4_9BACL</name>
<comment type="caution">
    <text evidence="2">The sequence shown here is derived from an EMBL/GenBank/DDBJ whole genome shotgun (WGS) entry which is preliminary data.</text>
</comment>
<dbReference type="EMBL" id="JASWER010000003">
    <property type="protein sequence ID" value="MDL5376341.1"/>
    <property type="molecule type" value="Genomic_DNA"/>
</dbReference>
<feature type="transmembrane region" description="Helical" evidence="1">
    <location>
        <begin position="172"/>
        <end position="193"/>
    </location>
</feature>
<evidence type="ECO:0000313" key="3">
    <source>
        <dbReference type="Proteomes" id="UP001230807"/>
    </source>
</evidence>
<gene>
    <name evidence="2" type="ORF">QR695_04910</name>
</gene>
<accession>A0ABT7MMB4</accession>
<sequence>MHVSERLLQLYADTNATTRTKLQDVIKQNLGDGKSLSMSFEELTGTTLESLPTEEKSGADFAAWIKDGKKDATFLPYYVSLLEMHEDVLNKEATVPQSAPIDKTTVKKTPIVEKASGSASEPTVVETQKTEERATAAKPRYTPEIPVPSRAERAKYQRTIEPARPRRKSGKWIGVLFLLALLIGGGYIGYPYVMDLLEPKQEAKVVEETPKPDPEPVVQEPETNYVWLASKNVNLVSEPNGTTVTYIGDIGDRYEILKEQDEHVEVNLDGTTAWVPLDSVTTEWPTRDLTDSALLDWVNTNLNNDWLGEAIPDFFAMNEAALTETIGAPYGRETDALNDYAFYNGGFFVIQQDKVHAIDWTNTQTTREAFSPLGEPVLETDDAVVYESETYSLRLFEGTNGQTRVRLTEK</sequence>
<proteinExistence type="predicted"/>
<evidence type="ECO:0008006" key="4">
    <source>
        <dbReference type="Google" id="ProtNLM"/>
    </source>
</evidence>
<keyword evidence="1" id="KW-0812">Transmembrane</keyword>
<organism evidence="2 3">
    <name type="scientific">Exiguobacterium mexicanum</name>
    <dbReference type="NCBI Taxonomy" id="340146"/>
    <lineage>
        <taxon>Bacteria</taxon>
        <taxon>Bacillati</taxon>
        <taxon>Bacillota</taxon>
        <taxon>Bacilli</taxon>
        <taxon>Bacillales</taxon>
        <taxon>Bacillales Family XII. Incertae Sedis</taxon>
        <taxon>Exiguobacterium</taxon>
    </lineage>
</organism>
<keyword evidence="1" id="KW-1133">Transmembrane helix</keyword>
<dbReference type="Proteomes" id="UP001230807">
    <property type="component" value="Unassembled WGS sequence"/>
</dbReference>